<dbReference type="PANTHER" id="PTHR30250">
    <property type="entry name" value="PST FAMILY PREDICTED COLANIC ACID TRANSPORTER"/>
    <property type="match status" value="1"/>
</dbReference>
<feature type="transmembrane region" description="Helical" evidence="6">
    <location>
        <begin position="326"/>
        <end position="344"/>
    </location>
</feature>
<dbReference type="InterPro" id="IPR002797">
    <property type="entry name" value="Polysacc_synth"/>
</dbReference>
<evidence type="ECO:0000256" key="5">
    <source>
        <dbReference type="ARBA" id="ARBA00023136"/>
    </source>
</evidence>
<keyword evidence="4 6" id="KW-1133">Transmembrane helix</keyword>
<reference evidence="7" key="1">
    <citation type="journal article" date="2022" name="Toxins">
        <title>Genomic Analysis of Sphingopyxis sp. USTB-05 for Biodegrading Cyanobacterial Hepatotoxins.</title>
        <authorList>
            <person name="Liu C."/>
            <person name="Xu Q."/>
            <person name="Zhao Z."/>
            <person name="Zhang H."/>
            <person name="Liu X."/>
            <person name="Yin C."/>
            <person name="Liu Y."/>
            <person name="Yan H."/>
        </authorList>
    </citation>
    <scope>NUCLEOTIDE SEQUENCE</scope>
    <source>
        <strain evidence="7">NBD5</strain>
    </source>
</reference>
<evidence type="ECO:0000256" key="6">
    <source>
        <dbReference type="SAM" id="Phobius"/>
    </source>
</evidence>
<evidence type="ECO:0000256" key="1">
    <source>
        <dbReference type="ARBA" id="ARBA00004651"/>
    </source>
</evidence>
<feature type="transmembrane region" description="Helical" evidence="6">
    <location>
        <begin position="417"/>
        <end position="442"/>
    </location>
</feature>
<name>A0ABY4X9N3_9SPHN</name>
<proteinExistence type="predicted"/>
<dbReference type="InterPro" id="IPR050833">
    <property type="entry name" value="Poly_Biosynth_Transport"/>
</dbReference>
<comment type="subcellular location">
    <subcellularLocation>
        <location evidence="1">Cell membrane</location>
        <topology evidence="1">Multi-pass membrane protein</topology>
    </subcellularLocation>
</comment>
<keyword evidence="5 6" id="KW-0472">Membrane</keyword>
<protein>
    <submittedName>
        <fullName evidence="7">Lipopolysaccharide biosynthesis protein</fullName>
    </submittedName>
</protein>
<keyword evidence="8" id="KW-1185">Reference proteome</keyword>
<sequence length="448" mass="45873">MALGDKAGTGAGGDGREAAGGLGRAVARNLGWLLASRGLIALLSLVYLAIATRSLGVAGFGRFALIVGAASALTALVQWQTWQILVQYGARHQQSGDETALGALLRCCWLLDCGSALVGLAASAAILGLWHGALGVDAGLRGPVLAFTAAELLSLRSTALGLMRLRDRFRLAAYADSVTPVLRLAGAIAAGLFHPSVTAFLAAWGFAELCTAATYWLLFARIGGVALLRRPGPGFRGVLAQHPGLLRFAVSTNLISSLELSTKQVPLLLTGGMVGVASAGVFRLASQLAQALSKVSQLISRAAFPEIVRTVAARGLGEVGALFRRAFLISALLGALVFLLIVLIGRPVLGFMGPGFVQGYPLLLWLAAAGCVDLATAGFEPVLFAAHRSGLAVSARVVAALGLCVAGVLLAPRHGALGVAIGVLVNALLLAAVLGTAILRLIPRGAAR</sequence>
<feature type="transmembrane region" description="Helical" evidence="6">
    <location>
        <begin position="199"/>
        <end position="220"/>
    </location>
</feature>
<evidence type="ECO:0000256" key="2">
    <source>
        <dbReference type="ARBA" id="ARBA00022475"/>
    </source>
</evidence>
<evidence type="ECO:0000313" key="7">
    <source>
        <dbReference type="EMBL" id="USI73400.1"/>
    </source>
</evidence>
<dbReference type="Proteomes" id="UP001056937">
    <property type="component" value="Chromosome 1"/>
</dbReference>
<keyword evidence="3 6" id="KW-0812">Transmembrane</keyword>
<organism evidence="7 8">
    <name type="scientific">Sphingomonas morindae</name>
    <dbReference type="NCBI Taxonomy" id="1541170"/>
    <lineage>
        <taxon>Bacteria</taxon>
        <taxon>Pseudomonadati</taxon>
        <taxon>Pseudomonadota</taxon>
        <taxon>Alphaproteobacteria</taxon>
        <taxon>Sphingomonadales</taxon>
        <taxon>Sphingomonadaceae</taxon>
        <taxon>Sphingomonas</taxon>
    </lineage>
</organism>
<dbReference type="RefSeq" id="WP_252167210.1">
    <property type="nucleotide sequence ID" value="NZ_CP084930.1"/>
</dbReference>
<gene>
    <name evidence="7" type="ORF">LHA26_02655</name>
</gene>
<feature type="transmembrane region" description="Helical" evidence="6">
    <location>
        <begin position="171"/>
        <end position="193"/>
    </location>
</feature>
<evidence type="ECO:0000313" key="8">
    <source>
        <dbReference type="Proteomes" id="UP001056937"/>
    </source>
</evidence>
<feature type="transmembrane region" description="Helical" evidence="6">
    <location>
        <begin position="30"/>
        <end position="51"/>
    </location>
</feature>
<feature type="transmembrane region" description="Helical" evidence="6">
    <location>
        <begin position="393"/>
        <end position="411"/>
    </location>
</feature>
<feature type="transmembrane region" description="Helical" evidence="6">
    <location>
        <begin position="364"/>
        <end position="386"/>
    </location>
</feature>
<accession>A0ABY4X9N3</accession>
<dbReference type="PANTHER" id="PTHR30250:SF31">
    <property type="entry name" value="INNER MEMBRANE PROTEIN YGHQ"/>
    <property type="match status" value="1"/>
</dbReference>
<evidence type="ECO:0000256" key="3">
    <source>
        <dbReference type="ARBA" id="ARBA00022692"/>
    </source>
</evidence>
<dbReference type="EMBL" id="CP084930">
    <property type="protein sequence ID" value="USI73400.1"/>
    <property type="molecule type" value="Genomic_DNA"/>
</dbReference>
<evidence type="ECO:0000256" key="4">
    <source>
        <dbReference type="ARBA" id="ARBA00022989"/>
    </source>
</evidence>
<keyword evidence="2" id="KW-1003">Cell membrane</keyword>
<dbReference type="Pfam" id="PF01943">
    <property type="entry name" value="Polysacc_synt"/>
    <property type="match status" value="1"/>
</dbReference>
<feature type="transmembrane region" description="Helical" evidence="6">
    <location>
        <begin position="63"/>
        <end position="82"/>
    </location>
</feature>